<dbReference type="GeneID" id="89941003"/>
<reference evidence="1" key="2">
    <citation type="submission" date="2023-05" db="EMBL/GenBank/DDBJ databases">
        <authorList>
            <consortium name="Lawrence Berkeley National Laboratory"/>
            <person name="Steindorff A."/>
            <person name="Hensen N."/>
            <person name="Bonometti L."/>
            <person name="Westerberg I."/>
            <person name="Brannstrom I.O."/>
            <person name="Guillou S."/>
            <person name="Cros-Aarteil S."/>
            <person name="Calhoun S."/>
            <person name="Haridas S."/>
            <person name="Kuo A."/>
            <person name="Mondo S."/>
            <person name="Pangilinan J."/>
            <person name="Riley R."/>
            <person name="Labutti K."/>
            <person name="Andreopoulos B."/>
            <person name="Lipzen A."/>
            <person name="Chen C."/>
            <person name="Yanf M."/>
            <person name="Daum C."/>
            <person name="Ng V."/>
            <person name="Clum A."/>
            <person name="Ohm R."/>
            <person name="Martin F."/>
            <person name="Silar P."/>
            <person name="Natvig D."/>
            <person name="Lalanne C."/>
            <person name="Gautier V."/>
            <person name="Ament-Velasquez S.L."/>
            <person name="Kruys A."/>
            <person name="Hutchinson M.I."/>
            <person name="Powell A.J."/>
            <person name="Barry K."/>
            <person name="Miller A.N."/>
            <person name="Grigoriev I.V."/>
            <person name="Debuchy R."/>
            <person name="Gladieux P."/>
            <person name="Thoren M.H."/>
            <person name="Johannesson H."/>
        </authorList>
    </citation>
    <scope>NUCLEOTIDE SEQUENCE</scope>
    <source>
        <strain evidence="1">CBS 508.74</strain>
    </source>
</reference>
<dbReference type="SUPFAM" id="SSF51182">
    <property type="entry name" value="RmlC-like cupins"/>
    <property type="match status" value="1"/>
</dbReference>
<dbReference type="EMBL" id="MU853345">
    <property type="protein sequence ID" value="KAK4111719.1"/>
    <property type="molecule type" value="Genomic_DNA"/>
</dbReference>
<proteinExistence type="predicted"/>
<dbReference type="InterPro" id="IPR014710">
    <property type="entry name" value="RmlC-like_jellyroll"/>
</dbReference>
<dbReference type="Gene3D" id="2.60.120.10">
    <property type="entry name" value="Jelly Rolls"/>
    <property type="match status" value="1"/>
</dbReference>
<evidence type="ECO:0000313" key="2">
    <source>
        <dbReference type="Proteomes" id="UP001302812"/>
    </source>
</evidence>
<dbReference type="AlphaFoldDB" id="A0AAN6TCA3"/>
<dbReference type="Proteomes" id="UP001302812">
    <property type="component" value="Unassembled WGS sequence"/>
</dbReference>
<gene>
    <name evidence="1" type="ORF">N656DRAFT_790329</name>
</gene>
<keyword evidence="2" id="KW-1185">Reference proteome</keyword>
<sequence>MASLLPLIQDILPMIIPASITVTKAADILPPVTEANGDGQERSKVQVISRNAVVDKTDKMCASVLIVKPKASSSVRHYGEQGTLLSDASEAIIYAVLGKGAILSPPKDEGEEPGRHELEQGDFAFIPAWTEHQAVNECEEGDFHLIVIRSGGHPVEVNLTDWGGAEVKVNNKQSQ</sequence>
<name>A0AAN6TCA3_9PEZI</name>
<accession>A0AAN6TCA3</accession>
<dbReference type="InterPro" id="IPR011051">
    <property type="entry name" value="RmlC_Cupin_sf"/>
</dbReference>
<reference evidence="1" key="1">
    <citation type="journal article" date="2023" name="Mol. Phylogenet. Evol.">
        <title>Genome-scale phylogeny and comparative genomics of the fungal order Sordariales.</title>
        <authorList>
            <person name="Hensen N."/>
            <person name="Bonometti L."/>
            <person name="Westerberg I."/>
            <person name="Brannstrom I.O."/>
            <person name="Guillou S."/>
            <person name="Cros-Aarteil S."/>
            <person name="Calhoun S."/>
            <person name="Haridas S."/>
            <person name="Kuo A."/>
            <person name="Mondo S."/>
            <person name="Pangilinan J."/>
            <person name="Riley R."/>
            <person name="LaButti K."/>
            <person name="Andreopoulos B."/>
            <person name="Lipzen A."/>
            <person name="Chen C."/>
            <person name="Yan M."/>
            <person name="Daum C."/>
            <person name="Ng V."/>
            <person name="Clum A."/>
            <person name="Steindorff A."/>
            <person name="Ohm R.A."/>
            <person name="Martin F."/>
            <person name="Silar P."/>
            <person name="Natvig D.O."/>
            <person name="Lalanne C."/>
            <person name="Gautier V."/>
            <person name="Ament-Velasquez S.L."/>
            <person name="Kruys A."/>
            <person name="Hutchinson M.I."/>
            <person name="Powell A.J."/>
            <person name="Barry K."/>
            <person name="Miller A.N."/>
            <person name="Grigoriev I.V."/>
            <person name="Debuchy R."/>
            <person name="Gladieux P."/>
            <person name="Hiltunen Thoren M."/>
            <person name="Johannesson H."/>
        </authorList>
    </citation>
    <scope>NUCLEOTIDE SEQUENCE</scope>
    <source>
        <strain evidence="1">CBS 508.74</strain>
    </source>
</reference>
<protein>
    <submittedName>
        <fullName evidence="1">Uncharacterized protein</fullName>
    </submittedName>
</protein>
<evidence type="ECO:0000313" key="1">
    <source>
        <dbReference type="EMBL" id="KAK4111719.1"/>
    </source>
</evidence>
<dbReference type="RefSeq" id="XP_064669289.1">
    <property type="nucleotide sequence ID" value="XM_064816878.1"/>
</dbReference>
<organism evidence="1 2">
    <name type="scientific">Canariomyces notabilis</name>
    <dbReference type="NCBI Taxonomy" id="2074819"/>
    <lineage>
        <taxon>Eukaryota</taxon>
        <taxon>Fungi</taxon>
        <taxon>Dikarya</taxon>
        <taxon>Ascomycota</taxon>
        <taxon>Pezizomycotina</taxon>
        <taxon>Sordariomycetes</taxon>
        <taxon>Sordariomycetidae</taxon>
        <taxon>Sordariales</taxon>
        <taxon>Chaetomiaceae</taxon>
        <taxon>Canariomyces</taxon>
    </lineage>
</organism>
<comment type="caution">
    <text evidence="1">The sequence shown here is derived from an EMBL/GenBank/DDBJ whole genome shotgun (WGS) entry which is preliminary data.</text>
</comment>